<feature type="domain" description="Flagellar basal body rod protein N-terminal" evidence="7">
    <location>
        <begin position="8"/>
        <end position="36"/>
    </location>
</feature>
<evidence type="ECO:0000313" key="13">
    <source>
        <dbReference type="Proteomes" id="UP000718593"/>
    </source>
</evidence>
<dbReference type="Pfam" id="PF22638">
    <property type="entry name" value="FlgK_D1"/>
    <property type="match status" value="1"/>
</dbReference>
<dbReference type="InterPro" id="IPR019776">
    <property type="entry name" value="Flagellar_basal_body_rod_CS"/>
</dbReference>
<dbReference type="InterPro" id="IPR001444">
    <property type="entry name" value="Flag_bb_rod_N"/>
</dbReference>
<comment type="similarity">
    <text evidence="3">Belongs to the flagella basal body rod proteins family.</text>
</comment>
<evidence type="ECO:0000259" key="11">
    <source>
        <dbReference type="Pfam" id="PF22638"/>
    </source>
</evidence>
<comment type="caution">
    <text evidence="12">The sequence shown here is derived from an EMBL/GenBank/DDBJ whole genome shotgun (WGS) entry which is preliminary data.</text>
</comment>
<organism evidence="12 13">
    <name type="scientific">Dechloromonas agitata</name>
    <dbReference type="NCBI Taxonomy" id="73030"/>
    <lineage>
        <taxon>Bacteria</taxon>
        <taxon>Pseudomonadati</taxon>
        <taxon>Pseudomonadota</taxon>
        <taxon>Betaproteobacteria</taxon>
        <taxon>Rhodocyclales</taxon>
        <taxon>Azonexaceae</taxon>
        <taxon>Dechloromonas</taxon>
    </lineage>
</organism>
<comment type="subcellular location">
    <subcellularLocation>
        <location evidence="1">Bacterial flagellum</location>
    </subcellularLocation>
    <subcellularLocation>
        <location evidence="2">Secreted</location>
    </subcellularLocation>
</comment>
<dbReference type="PRINTS" id="PR01005">
    <property type="entry name" value="FLGHOOKAP1"/>
</dbReference>
<accession>A0A930BQC5</accession>
<evidence type="ECO:0000256" key="3">
    <source>
        <dbReference type="ARBA" id="ARBA00009677"/>
    </source>
</evidence>
<dbReference type="Pfam" id="PF00460">
    <property type="entry name" value="Flg_bb_rod"/>
    <property type="match status" value="1"/>
</dbReference>
<evidence type="ECO:0000256" key="6">
    <source>
        <dbReference type="ARBA" id="ARBA00023143"/>
    </source>
</evidence>
<dbReference type="GO" id="GO:0009424">
    <property type="term" value="C:bacterial-type flagellum hook"/>
    <property type="evidence" value="ECO:0007669"/>
    <property type="project" value="InterPro"/>
</dbReference>
<keyword evidence="6" id="KW-0975">Bacterial flagellum</keyword>
<evidence type="ECO:0000259" key="10">
    <source>
        <dbReference type="Pfam" id="PF21159"/>
    </source>
</evidence>
<dbReference type="PANTHER" id="PTHR30033:SF1">
    <property type="entry name" value="FLAGELLAR HOOK-ASSOCIATED PROTEIN 1"/>
    <property type="match status" value="1"/>
</dbReference>
<proteinExistence type="inferred from homology"/>
<dbReference type="PROSITE" id="PS00588">
    <property type="entry name" value="FLAGELLA_BB_ROD"/>
    <property type="match status" value="1"/>
</dbReference>
<dbReference type="GO" id="GO:0044780">
    <property type="term" value="P:bacterial-type flagellum assembly"/>
    <property type="evidence" value="ECO:0007669"/>
    <property type="project" value="InterPro"/>
</dbReference>
<dbReference type="PANTHER" id="PTHR30033">
    <property type="entry name" value="FLAGELLAR HOOK-ASSOCIATED PROTEIN 1"/>
    <property type="match status" value="1"/>
</dbReference>
<reference evidence="12" key="1">
    <citation type="submission" date="2020-04" db="EMBL/GenBank/DDBJ databases">
        <title>Deep metagenomics examines the oral microbiome during advanced dental caries in children, revealing novel taxa and co-occurrences with host molecules.</title>
        <authorList>
            <person name="Baker J.L."/>
            <person name="Morton J.T."/>
            <person name="Dinis M."/>
            <person name="Alvarez R."/>
            <person name="Tran N.C."/>
            <person name="Knight R."/>
            <person name="Edlund A."/>
        </authorList>
    </citation>
    <scope>NUCLEOTIDE SEQUENCE</scope>
    <source>
        <strain evidence="12">JCVI_32_bin.24</strain>
    </source>
</reference>
<keyword evidence="12" id="KW-0282">Flagellum</keyword>
<dbReference type="InterPro" id="IPR053927">
    <property type="entry name" value="FlgK_helical"/>
</dbReference>
<evidence type="ECO:0000256" key="2">
    <source>
        <dbReference type="ARBA" id="ARBA00004613"/>
    </source>
</evidence>
<dbReference type="Proteomes" id="UP000718593">
    <property type="component" value="Unassembled WGS sequence"/>
</dbReference>
<evidence type="ECO:0000256" key="4">
    <source>
        <dbReference type="ARBA" id="ARBA00016244"/>
    </source>
</evidence>
<dbReference type="InterPro" id="IPR002371">
    <property type="entry name" value="FlgK"/>
</dbReference>
<evidence type="ECO:0000313" key="12">
    <source>
        <dbReference type="EMBL" id="MBF1164273.1"/>
    </source>
</evidence>
<name>A0A930BQC5_9RHOO</name>
<evidence type="ECO:0000256" key="1">
    <source>
        <dbReference type="ARBA" id="ARBA00004365"/>
    </source>
</evidence>
<feature type="domain" description="Flagellar hook-associated protein FlgK helical" evidence="11">
    <location>
        <begin position="94"/>
        <end position="325"/>
    </location>
</feature>
<dbReference type="NCBIfam" id="TIGR02492">
    <property type="entry name" value="flgK_ends"/>
    <property type="match status" value="1"/>
</dbReference>
<dbReference type="GO" id="GO:0005198">
    <property type="term" value="F:structural molecule activity"/>
    <property type="evidence" value="ECO:0007669"/>
    <property type="project" value="InterPro"/>
</dbReference>
<dbReference type="SUPFAM" id="SSF64518">
    <property type="entry name" value="Phase 1 flagellin"/>
    <property type="match status" value="2"/>
</dbReference>
<dbReference type="EMBL" id="JABZMI010000052">
    <property type="protein sequence ID" value="MBF1164273.1"/>
    <property type="molecule type" value="Genomic_DNA"/>
</dbReference>
<gene>
    <name evidence="12" type="primary">flgK</name>
    <name evidence="12" type="ORF">HXL68_04440</name>
</gene>
<evidence type="ECO:0000259" key="9">
    <source>
        <dbReference type="Pfam" id="PF21158"/>
    </source>
</evidence>
<evidence type="ECO:0000259" key="7">
    <source>
        <dbReference type="Pfam" id="PF00460"/>
    </source>
</evidence>
<dbReference type="InterPro" id="IPR049474">
    <property type="entry name" value="FlgK_D3"/>
</dbReference>
<evidence type="ECO:0000259" key="8">
    <source>
        <dbReference type="Pfam" id="PF06429"/>
    </source>
</evidence>
<feature type="domain" description="Flagellar hook-associated protein 1 D3" evidence="10">
    <location>
        <begin position="466"/>
        <end position="573"/>
    </location>
</feature>
<dbReference type="Pfam" id="PF21158">
    <property type="entry name" value="flgK_1st_1"/>
    <property type="match status" value="1"/>
</dbReference>
<evidence type="ECO:0000256" key="5">
    <source>
        <dbReference type="ARBA" id="ARBA00022525"/>
    </source>
</evidence>
<dbReference type="AlphaFoldDB" id="A0A930BQC5"/>
<protein>
    <recommendedName>
        <fullName evidence="4">Flagellar hook-associated protein 1</fullName>
    </recommendedName>
</protein>
<dbReference type="Pfam" id="PF21159">
    <property type="entry name" value="FlgK_2nd"/>
    <property type="match status" value="1"/>
</dbReference>
<dbReference type="GO" id="GO:0005576">
    <property type="term" value="C:extracellular region"/>
    <property type="evidence" value="ECO:0007669"/>
    <property type="project" value="UniProtKB-SubCell"/>
</dbReference>
<dbReference type="Pfam" id="PF06429">
    <property type="entry name" value="Flg_bbr_C"/>
    <property type="match status" value="1"/>
</dbReference>
<feature type="domain" description="Flagellar basal-body/hook protein C-terminal" evidence="8">
    <location>
        <begin position="645"/>
        <end position="682"/>
    </location>
</feature>
<keyword evidence="12" id="KW-0969">Cilium</keyword>
<dbReference type="InterPro" id="IPR010930">
    <property type="entry name" value="Flg_bb/hook_C_dom"/>
</dbReference>
<dbReference type="InterPro" id="IPR049119">
    <property type="entry name" value="FlgK_D2-like"/>
</dbReference>
<keyword evidence="5" id="KW-0964">Secreted</keyword>
<sequence length="685" mass="71025">MGSGLISIAMTGINAAQAGLLTTSNNISNLSTEGYTRQRTIQASNPTVMTGAGGIGQGVHVVTVQRMFSQALTTQVLNAQTNVSALDTYYAQVSQIDNMLADKEAGLTPLMQKFFDAAQSVAANPSSISARQSMVSAAETMTTGFRSIYERLTEIDDGVNSQIRTTVGQINTYTEQIADLNDKIISAAALGGQPANDLYDKRDKLVADLNELVKVTVTSNDNGSYNVFVGSGQQLVVGSQVTKMSAEPASADISRTVVGLVGATGNIQELPESLINGGKLGGLLSFRNEALDTSFNQLGLMATAFTQTFNAQHALGQDLLGNVNGNANFVSQFFSVGAPEVIASTNNATGSPTVSVTLDPVSNNGTNYYSNLKASDYQLSYVGGGTPPFTLTRLSDNTSWTGSVLSDFTSQLANDGLQLTATGTFVATESYSYLIQPTRDAARAFTLNEKVAADPRLIAAGLSKALASYGSGNSGTGTIASVSYASGFTTNATTPLTLAYNSAGTGSISGFPATASVVVTVGGTSTTYAMPVASVPYTSGMQITINDATAGAWSGVSLVLAGTPKNGDTFSLTNNLATGPEDGRNIVKLGNLQTQDTMLGGKATYQDNYASFVNDVGNKTASAEISSVAQTSLLNQAVAAREAVSGVNSDEEAAKLIEYQQAYQASAKVLQVASTLFDTLLSIGR</sequence>
<feature type="domain" description="Flagellar hook-associated protein 1 D2-like" evidence="9">
    <location>
        <begin position="370"/>
        <end position="431"/>
    </location>
</feature>
<keyword evidence="12" id="KW-0966">Cell projection</keyword>